<proteinExistence type="predicted"/>
<keyword evidence="1" id="KW-0812">Transmembrane</keyword>
<evidence type="ECO:0000256" key="1">
    <source>
        <dbReference type="SAM" id="Phobius"/>
    </source>
</evidence>
<dbReference type="InterPro" id="IPR011723">
    <property type="entry name" value="Znf/thioredoxin_put"/>
</dbReference>
<feature type="domain" description="Zinc finger/thioredoxin putative" evidence="2">
    <location>
        <begin position="1"/>
        <end position="35"/>
    </location>
</feature>
<dbReference type="AlphaFoldDB" id="A0A212KKE5"/>
<dbReference type="InterPro" id="IPR021834">
    <property type="entry name" value="DUF3426"/>
</dbReference>
<dbReference type="RefSeq" id="WP_192111894.1">
    <property type="nucleotide sequence ID" value="NZ_CABUEN010000002.1"/>
</dbReference>
<dbReference type="Pfam" id="PF11906">
    <property type="entry name" value="DUF3426"/>
    <property type="match status" value="1"/>
</dbReference>
<keyword evidence="1" id="KW-1133">Transmembrane helix</keyword>
<sequence>MEIKCPNCGSRFNLPDQLAKPGVKLRCSVCKTVFTYEPEVPLAEQGPLPEMPIKKKLPLVKLALIFVLVLACAGGGWYYYSLKSAAKQPNEQEIAKQVELLTMRNVRQYYVDNEKVGKVFVIEGRVVNEFPQPKELITIEAAIYDKDKKALAVKKQLGGVQLSLFQLQVLSEKEMESFLNNKVEILTNNTNVPRGGEVPFMVLFYAPPEGVAEFGVRIVDARDVSEQGGSGTGTPAEQPK</sequence>
<evidence type="ECO:0000313" key="3">
    <source>
        <dbReference type="EMBL" id="SBW12108.1"/>
    </source>
</evidence>
<dbReference type="Pfam" id="PF13717">
    <property type="entry name" value="Zn_ribbon_4"/>
    <property type="match status" value="1"/>
</dbReference>
<gene>
    <name evidence="3" type="ORF">KM92DES2_20330</name>
</gene>
<name>A0A212KKE5_9BACT</name>
<protein>
    <recommendedName>
        <fullName evidence="2">Zinc finger/thioredoxin putative domain-containing protein</fullName>
    </recommendedName>
</protein>
<feature type="transmembrane region" description="Helical" evidence="1">
    <location>
        <begin position="59"/>
        <end position="80"/>
    </location>
</feature>
<reference evidence="3" key="1">
    <citation type="submission" date="2016-04" db="EMBL/GenBank/DDBJ databases">
        <authorList>
            <person name="Evans L.H."/>
            <person name="Alamgir A."/>
            <person name="Owens N."/>
            <person name="Weber N.D."/>
            <person name="Virtaneva K."/>
            <person name="Barbian K."/>
            <person name="Babar A."/>
            <person name="Rosenke K."/>
        </authorList>
    </citation>
    <scope>NUCLEOTIDE SEQUENCE</scope>
    <source>
        <strain evidence="3">92-2</strain>
    </source>
</reference>
<accession>A0A212KKE5</accession>
<dbReference type="EMBL" id="FLUP01000002">
    <property type="protein sequence ID" value="SBW12108.1"/>
    <property type="molecule type" value="Genomic_DNA"/>
</dbReference>
<evidence type="ECO:0000259" key="2">
    <source>
        <dbReference type="Pfam" id="PF13717"/>
    </source>
</evidence>
<organism evidence="3">
    <name type="scientific">uncultured Desulfovibrio sp</name>
    <dbReference type="NCBI Taxonomy" id="167968"/>
    <lineage>
        <taxon>Bacteria</taxon>
        <taxon>Pseudomonadati</taxon>
        <taxon>Thermodesulfobacteriota</taxon>
        <taxon>Desulfovibrionia</taxon>
        <taxon>Desulfovibrionales</taxon>
        <taxon>Desulfovibrionaceae</taxon>
        <taxon>Desulfovibrio</taxon>
        <taxon>environmental samples</taxon>
    </lineage>
</organism>
<dbReference type="NCBIfam" id="TIGR02098">
    <property type="entry name" value="MJ0042_CXXC"/>
    <property type="match status" value="1"/>
</dbReference>
<keyword evidence="1" id="KW-0472">Membrane</keyword>